<accession>A0A1Y0AZX9</accession>
<reference evidence="1" key="1">
    <citation type="submission" date="2017-03" db="EMBL/GenBank/DDBJ databases">
        <title>The mitochondrial genome of the carnivorous plant Utricularia reniformis (Lentibulariaceae): structure, comparative analysis and evolutionary landmarks.</title>
        <authorList>
            <person name="Silva S.R."/>
            <person name="Alvarenga D.O."/>
            <person name="Michael T.P."/>
            <person name="Miranda V.F.O."/>
            <person name="Varani A.M."/>
        </authorList>
    </citation>
    <scope>NUCLEOTIDE SEQUENCE</scope>
</reference>
<name>A0A1Y0AZX9_9LAMI</name>
<dbReference type="AlphaFoldDB" id="A0A1Y0AZX9"/>
<geneLocation type="mitochondrion" evidence="1"/>
<gene>
    <name evidence="1" type="ORF">AEK19_MT0431</name>
</gene>
<organism evidence="1">
    <name type="scientific">Utricularia reniformis</name>
    <dbReference type="NCBI Taxonomy" id="192314"/>
    <lineage>
        <taxon>Eukaryota</taxon>
        <taxon>Viridiplantae</taxon>
        <taxon>Streptophyta</taxon>
        <taxon>Embryophyta</taxon>
        <taxon>Tracheophyta</taxon>
        <taxon>Spermatophyta</taxon>
        <taxon>Magnoliopsida</taxon>
        <taxon>eudicotyledons</taxon>
        <taxon>Gunneridae</taxon>
        <taxon>Pentapetalae</taxon>
        <taxon>asterids</taxon>
        <taxon>lamiids</taxon>
        <taxon>Lamiales</taxon>
        <taxon>Lentibulariaceae</taxon>
        <taxon>Utricularia</taxon>
    </lineage>
</organism>
<protein>
    <submittedName>
        <fullName evidence="1">Uncharacterized protein</fullName>
    </submittedName>
</protein>
<keyword evidence="1" id="KW-0496">Mitochondrion</keyword>
<proteinExistence type="predicted"/>
<dbReference type="EMBL" id="KY774314">
    <property type="protein sequence ID" value="ART30694.1"/>
    <property type="molecule type" value="Genomic_DNA"/>
</dbReference>
<sequence length="49" mass="5443">MALSIPTSRLGNSQTDEYGKKYNYWAGNATVKNLSPSRQNDIIPISERG</sequence>
<evidence type="ECO:0000313" key="1">
    <source>
        <dbReference type="EMBL" id="ART30694.1"/>
    </source>
</evidence>